<evidence type="ECO:0000256" key="1">
    <source>
        <dbReference type="SAM" id="MobiDB-lite"/>
    </source>
</evidence>
<reference evidence="2 3" key="1">
    <citation type="submission" date="2015-09" db="EMBL/GenBank/DDBJ databases">
        <title>Trachymyrmex zeteki WGS genome.</title>
        <authorList>
            <person name="Nygaard S."/>
            <person name="Hu H."/>
            <person name="Boomsma J."/>
            <person name="Zhang G."/>
        </authorList>
    </citation>
    <scope>NUCLEOTIDE SEQUENCE [LARGE SCALE GENOMIC DNA]</scope>
    <source>
        <strain evidence="2">Tzet28-1</strain>
        <tissue evidence="2">Whole body</tissue>
    </source>
</reference>
<proteinExistence type="predicted"/>
<name>A0A151WXM0_9HYME</name>
<keyword evidence="3" id="KW-1185">Reference proteome</keyword>
<feature type="compositionally biased region" description="Basic and acidic residues" evidence="1">
    <location>
        <begin position="55"/>
        <end position="65"/>
    </location>
</feature>
<evidence type="ECO:0000313" key="3">
    <source>
        <dbReference type="Proteomes" id="UP000075809"/>
    </source>
</evidence>
<accession>A0A151WXM0</accession>
<dbReference type="Proteomes" id="UP000075809">
    <property type="component" value="Unassembled WGS sequence"/>
</dbReference>
<evidence type="ECO:0000313" key="2">
    <source>
        <dbReference type="EMBL" id="KYQ52633.1"/>
    </source>
</evidence>
<dbReference type="EMBL" id="KQ982662">
    <property type="protein sequence ID" value="KYQ52633.1"/>
    <property type="molecule type" value="Genomic_DNA"/>
</dbReference>
<protein>
    <submittedName>
        <fullName evidence="2">Uncharacterized protein</fullName>
    </submittedName>
</protein>
<feature type="region of interest" description="Disordered" evidence="1">
    <location>
        <begin position="38"/>
        <end position="114"/>
    </location>
</feature>
<organism evidence="2 3">
    <name type="scientific">Mycetomoellerius zeteki</name>
    <dbReference type="NCBI Taxonomy" id="64791"/>
    <lineage>
        <taxon>Eukaryota</taxon>
        <taxon>Metazoa</taxon>
        <taxon>Ecdysozoa</taxon>
        <taxon>Arthropoda</taxon>
        <taxon>Hexapoda</taxon>
        <taxon>Insecta</taxon>
        <taxon>Pterygota</taxon>
        <taxon>Neoptera</taxon>
        <taxon>Endopterygota</taxon>
        <taxon>Hymenoptera</taxon>
        <taxon>Apocrita</taxon>
        <taxon>Aculeata</taxon>
        <taxon>Formicoidea</taxon>
        <taxon>Formicidae</taxon>
        <taxon>Myrmicinae</taxon>
        <taxon>Mycetomoellerius</taxon>
    </lineage>
</organism>
<dbReference type="AlphaFoldDB" id="A0A151WXM0"/>
<sequence length="114" mass="12649">MYCIRRRWNIARRISHKRICVSCRICALSVVTIDENTSFSSEPHCESINGSPQTHEAESEPETARSDAPSPPPCRSARGEGFAKKRAASLISSIRRPGNAPSKLPVEFTLEDTH</sequence>
<gene>
    <name evidence="2" type="ORF">ALC60_08241</name>
</gene>